<evidence type="ECO:0000313" key="3">
    <source>
        <dbReference type="Proteomes" id="UP000193411"/>
    </source>
</evidence>
<dbReference type="Proteomes" id="UP000193411">
    <property type="component" value="Unassembled WGS sequence"/>
</dbReference>
<dbReference type="EMBL" id="MCFL01000004">
    <property type="protein sequence ID" value="ORZ40112.1"/>
    <property type="molecule type" value="Genomic_DNA"/>
</dbReference>
<proteinExistence type="predicted"/>
<feature type="compositionally biased region" description="Low complexity" evidence="1">
    <location>
        <begin position="420"/>
        <end position="440"/>
    </location>
</feature>
<accession>A0A1Y2I3Z2</accession>
<feature type="region of interest" description="Disordered" evidence="1">
    <location>
        <begin position="18"/>
        <end position="49"/>
    </location>
</feature>
<keyword evidence="3" id="KW-1185">Reference proteome</keyword>
<evidence type="ECO:0000313" key="2">
    <source>
        <dbReference type="EMBL" id="ORZ40112.1"/>
    </source>
</evidence>
<feature type="compositionally biased region" description="Low complexity" evidence="1">
    <location>
        <begin position="385"/>
        <end position="412"/>
    </location>
</feature>
<dbReference type="AlphaFoldDB" id="A0A1Y2I3Z2"/>
<reference evidence="2 3" key="1">
    <citation type="submission" date="2016-07" db="EMBL/GenBank/DDBJ databases">
        <title>Pervasive Adenine N6-methylation of Active Genes in Fungi.</title>
        <authorList>
            <consortium name="DOE Joint Genome Institute"/>
            <person name="Mondo S.J."/>
            <person name="Dannebaum R.O."/>
            <person name="Kuo R.C."/>
            <person name="Labutti K."/>
            <person name="Haridas S."/>
            <person name="Kuo A."/>
            <person name="Salamov A."/>
            <person name="Ahrendt S.R."/>
            <person name="Lipzen A."/>
            <person name="Sullivan W."/>
            <person name="Andreopoulos W.B."/>
            <person name="Clum A."/>
            <person name="Lindquist E."/>
            <person name="Daum C."/>
            <person name="Ramamoorthy G.K."/>
            <person name="Gryganskyi A."/>
            <person name="Culley D."/>
            <person name="Magnuson J.K."/>
            <person name="James T.Y."/>
            <person name="O'Malley M.A."/>
            <person name="Stajich J.E."/>
            <person name="Spatafora J.W."/>
            <person name="Visel A."/>
            <person name="Grigoriev I.V."/>
        </authorList>
    </citation>
    <scope>NUCLEOTIDE SEQUENCE [LARGE SCALE GENOMIC DNA]</scope>
    <source>
        <strain evidence="2 3">PL171</strain>
    </source>
</reference>
<evidence type="ECO:0000256" key="1">
    <source>
        <dbReference type="SAM" id="MobiDB-lite"/>
    </source>
</evidence>
<sequence>MAIPNLGVKFGSLHMDDEPVAAQEPAAPRAKSKSPARAPAAPVAQAPAAPQAAPIQHQAAAAYNQYYGGMQAATTAVSAAAAQPAVSQPGAAQNMGIDLAAATAAAANPYYPSAAAAGAGYGYGMMGMGMGMGADPYSMYGAGMAADRGLMGAYFDPKTGAPAALAVSTEVLRVRKGRKPVLKVSKRPRPAPPLVNKQVNKVRWRTSWYRWPSTDPATAAAACGCRRCRRRGLHAARIQPLWFLPALRVHATVHAPAVPPPSGRRCRRAPPQPRGCRHVRPAADALHETQPDDVQCSAHGRCRGAHCRVGRRRCWIEPRIRYVCWRHRWPASRCGQARPATGAGSTGAGATGAGATGGYYDDHHHGGYMGHHTGAGHQQHHHQQQHQQQQHVPQASHQYGGYGGYQQQPHHQQQQHHHQSWQGQGAQAQGQGQQQGNQGQQQGGQNKGTMARAVTKGTAANIPVGRTAATEGERHVRERARRVLGSVLVP</sequence>
<feature type="compositionally biased region" description="Low complexity" evidence="1">
    <location>
        <begin position="25"/>
        <end position="49"/>
    </location>
</feature>
<organism evidence="2 3">
    <name type="scientific">Catenaria anguillulae PL171</name>
    <dbReference type="NCBI Taxonomy" id="765915"/>
    <lineage>
        <taxon>Eukaryota</taxon>
        <taxon>Fungi</taxon>
        <taxon>Fungi incertae sedis</taxon>
        <taxon>Blastocladiomycota</taxon>
        <taxon>Blastocladiomycetes</taxon>
        <taxon>Blastocladiales</taxon>
        <taxon>Catenariaceae</taxon>
        <taxon>Catenaria</taxon>
    </lineage>
</organism>
<name>A0A1Y2I3Z2_9FUNG</name>
<feature type="region of interest" description="Disordered" evidence="1">
    <location>
        <begin position="258"/>
        <end position="277"/>
    </location>
</feature>
<feature type="region of interest" description="Disordered" evidence="1">
    <location>
        <begin position="356"/>
        <end position="451"/>
    </location>
</feature>
<protein>
    <submittedName>
        <fullName evidence="2">Uncharacterized protein</fullName>
    </submittedName>
</protein>
<gene>
    <name evidence="2" type="ORF">BCR44DRAFT_1221973</name>
</gene>
<comment type="caution">
    <text evidence="2">The sequence shown here is derived from an EMBL/GenBank/DDBJ whole genome shotgun (WGS) entry which is preliminary data.</text>
</comment>